<sequence>MDKQQLKKIISSDLYRYNGKISKKKLIKLFFSNPGFRYTYLLRKCKFHKQNKNFGLRFLIFKVFLKNYSIKYGYEISEETTIGNGLYINHMGGIVVNSEAIIGNNVNLTTGVVIGQTNRGIKKGVPEIGNKVWIGAHSVIVGKIKIGNNVLIAPNSFVNFDVPDDSIVIGNPASIKYKEDATEQYIVNLI</sequence>
<dbReference type="AlphaFoldDB" id="A0AA47J104"/>
<dbReference type="InterPro" id="IPR018357">
    <property type="entry name" value="Hexapep_transf_CS"/>
</dbReference>
<dbReference type="InterPro" id="IPR011004">
    <property type="entry name" value="Trimer_LpxA-like_sf"/>
</dbReference>
<keyword evidence="5 6" id="KW-0012">Acyltransferase</keyword>
<dbReference type="PANTHER" id="PTHR42811">
    <property type="entry name" value="SERINE ACETYLTRANSFERASE"/>
    <property type="match status" value="1"/>
</dbReference>
<evidence type="ECO:0000256" key="6">
    <source>
        <dbReference type="PIRNR" id="PIRNR000441"/>
    </source>
</evidence>
<dbReference type="Proteomes" id="UP001164714">
    <property type="component" value="Chromosome"/>
</dbReference>
<keyword evidence="4" id="KW-0677">Repeat</keyword>
<name>A0AA47J104_9LACT</name>
<dbReference type="SUPFAM" id="SSF51161">
    <property type="entry name" value="Trimeric LpxA-like enzymes"/>
    <property type="match status" value="1"/>
</dbReference>
<accession>A0AA47J104</accession>
<dbReference type="GO" id="GO:0009001">
    <property type="term" value="F:serine O-acetyltransferase activity"/>
    <property type="evidence" value="ECO:0007669"/>
    <property type="project" value="UniProtKB-EC"/>
</dbReference>
<organism evidence="7 8">
    <name type="scientific">Aerococcus urinaeequi</name>
    <dbReference type="NCBI Taxonomy" id="51665"/>
    <lineage>
        <taxon>Bacteria</taxon>
        <taxon>Bacillati</taxon>
        <taxon>Bacillota</taxon>
        <taxon>Bacilli</taxon>
        <taxon>Lactobacillales</taxon>
        <taxon>Aerococcaceae</taxon>
        <taxon>Aerococcus</taxon>
    </lineage>
</organism>
<comment type="catalytic activity">
    <reaction evidence="6">
        <text>L-serine + acetyl-CoA = O-acetyl-L-serine + CoA</text>
        <dbReference type="Rhea" id="RHEA:24560"/>
        <dbReference type="ChEBI" id="CHEBI:33384"/>
        <dbReference type="ChEBI" id="CHEBI:57287"/>
        <dbReference type="ChEBI" id="CHEBI:57288"/>
        <dbReference type="ChEBI" id="CHEBI:58340"/>
        <dbReference type="EC" id="2.3.1.30"/>
    </reaction>
</comment>
<dbReference type="EC" id="2.3.1.30" evidence="6"/>
<dbReference type="EMBL" id="CP114063">
    <property type="protein sequence ID" value="WAT23977.1"/>
    <property type="molecule type" value="Genomic_DNA"/>
</dbReference>
<dbReference type="CDD" id="cd03354">
    <property type="entry name" value="LbH_SAT"/>
    <property type="match status" value="1"/>
</dbReference>
<evidence type="ECO:0000256" key="2">
    <source>
        <dbReference type="ARBA" id="ARBA00018522"/>
    </source>
</evidence>
<evidence type="ECO:0000256" key="3">
    <source>
        <dbReference type="ARBA" id="ARBA00022679"/>
    </source>
</evidence>
<proteinExistence type="inferred from homology"/>
<dbReference type="RefSeq" id="WP_269104590.1">
    <property type="nucleotide sequence ID" value="NZ_CP114063.1"/>
</dbReference>
<dbReference type="GO" id="GO:0006535">
    <property type="term" value="P:cysteine biosynthetic process from serine"/>
    <property type="evidence" value="ECO:0007669"/>
    <property type="project" value="InterPro"/>
</dbReference>
<dbReference type="PIRSF" id="PIRSF000441">
    <property type="entry name" value="CysE"/>
    <property type="match status" value="1"/>
</dbReference>
<dbReference type="GO" id="GO:0005737">
    <property type="term" value="C:cytoplasm"/>
    <property type="evidence" value="ECO:0007669"/>
    <property type="project" value="InterPro"/>
</dbReference>
<comment type="similarity">
    <text evidence="1 6">Belongs to the transferase hexapeptide repeat family.</text>
</comment>
<evidence type="ECO:0000256" key="5">
    <source>
        <dbReference type="ARBA" id="ARBA00023315"/>
    </source>
</evidence>
<keyword evidence="3 6" id="KW-0808">Transferase</keyword>
<evidence type="ECO:0000313" key="7">
    <source>
        <dbReference type="EMBL" id="WAT23977.1"/>
    </source>
</evidence>
<dbReference type="InterPro" id="IPR045304">
    <property type="entry name" value="LbH_SAT"/>
</dbReference>
<dbReference type="Pfam" id="PF00132">
    <property type="entry name" value="Hexapep"/>
    <property type="match status" value="1"/>
</dbReference>
<dbReference type="InterPro" id="IPR005881">
    <property type="entry name" value="Ser_O-AcTrfase"/>
</dbReference>
<evidence type="ECO:0000256" key="1">
    <source>
        <dbReference type="ARBA" id="ARBA00007274"/>
    </source>
</evidence>
<protein>
    <recommendedName>
        <fullName evidence="2 6">Serine acetyltransferase</fullName>
        <ecNumber evidence="6">2.3.1.30</ecNumber>
    </recommendedName>
</protein>
<gene>
    <name evidence="7" type="ORF">OZ415_06855</name>
</gene>
<dbReference type="PROSITE" id="PS00101">
    <property type="entry name" value="HEXAPEP_TRANSFERASES"/>
    <property type="match status" value="1"/>
</dbReference>
<evidence type="ECO:0000313" key="8">
    <source>
        <dbReference type="Proteomes" id="UP001164714"/>
    </source>
</evidence>
<dbReference type="Gene3D" id="2.160.10.10">
    <property type="entry name" value="Hexapeptide repeat proteins"/>
    <property type="match status" value="1"/>
</dbReference>
<evidence type="ECO:0000256" key="4">
    <source>
        <dbReference type="ARBA" id="ARBA00022737"/>
    </source>
</evidence>
<dbReference type="InterPro" id="IPR001451">
    <property type="entry name" value="Hexapep"/>
</dbReference>
<reference evidence="7" key="1">
    <citation type="submission" date="2022-12" db="EMBL/GenBank/DDBJ databases">
        <title>Whole genome sequence analysis of a duck derived balloon bacteium Aerococcus urinaeequi henan2020.</title>
        <authorList>
            <person name="Zhang H."/>
            <person name="Qiao H.X."/>
            <person name="Bian C.Z."/>
            <person name="Shu J.C."/>
        </authorList>
    </citation>
    <scope>NUCLEOTIDE SEQUENCE</scope>
    <source>
        <strain evidence="7">2020-HN-1</strain>
    </source>
</reference>